<dbReference type="GO" id="GO:0005829">
    <property type="term" value="C:cytosol"/>
    <property type="evidence" value="ECO:0007669"/>
    <property type="project" value="TreeGrafter"/>
</dbReference>
<name>A0A2T3P025_9GAMM</name>
<organism evidence="5 6">
    <name type="scientific">Photobacterium sanctipauli</name>
    <dbReference type="NCBI Taxonomy" id="1342794"/>
    <lineage>
        <taxon>Bacteria</taxon>
        <taxon>Pseudomonadati</taxon>
        <taxon>Pseudomonadota</taxon>
        <taxon>Gammaproteobacteria</taxon>
        <taxon>Vibrionales</taxon>
        <taxon>Vibrionaceae</taxon>
        <taxon>Photobacterium</taxon>
    </lineage>
</organism>
<reference evidence="5 6" key="1">
    <citation type="submission" date="2018-01" db="EMBL/GenBank/DDBJ databases">
        <title>Whole genome sequencing of Histamine producing bacteria.</title>
        <authorList>
            <person name="Butler K."/>
        </authorList>
    </citation>
    <scope>NUCLEOTIDE SEQUENCE [LARGE SCALE GENOMIC DNA]</scope>
    <source>
        <strain evidence="5 6">DSM 100436</strain>
    </source>
</reference>
<dbReference type="Pfam" id="PF12833">
    <property type="entry name" value="HTH_18"/>
    <property type="match status" value="1"/>
</dbReference>
<accession>A0A2T3P025</accession>
<evidence type="ECO:0000313" key="5">
    <source>
        <dbReference type="EMBL" id="PSW21876.1"/>
    </source>
</evidence>
<dbReference type="EMBL" id="PYMA01000001">
    <property type="protein sequence ID" value="PSW21876.1"/>
    <property type="molecule type" value="Genomic_DNA"/>
</dbReference>
<dbReference type="InterPro" id="IPR020449">
    <property type="entry name" value="Tscrpt_reg_AraC-type_HTH"/>
</dbReference>
<dbReference type="SMART" id="SM00342">
    <property type="entry name" value="HTH_ARAC"/>
    <property type="match status" value="1"/>
</dbReference>
<keyword evidence="6" id="KW-1185">Reference proteome</keyword>
<dbReference type="PROSITE" id="PS01124">
    <property type="entry name" value="HTH_ARAC_FAMILY_2"/>
    <property type="match status" value="1"/>
</dbReference>
<evidence type="ECO:0000256" key="2">
    <source>
        <dbReference type="ARBA" id="ARBA00023125"/>
    </source>
</evidence>
<proteinExistence type="predicted"/>
<feature type="domain" description="HTH araC/xylS-type" evidence="4">
    <location>
        <begin position="271"/>
        <end position="368"/>
    </location>
</feature>
<evidence type="ECO:0000259" key="4">
    <source>
        <dbReference type="PROSITE" id="PS01124"/>
    </source>
</evidence>
<dbReference type="AlphaFoldDB" id="A0A2T3P025"/>
<dbReference type="GO" id="GO:0000976">
    <property type="term" value="F:transcription cis-regulatory region binding"/>
    <property type="evidence" value="ECO:0007669"/>
    <property type="project" value="TreeGrafter"/>
</dbReference>
<keyword evidence="3" id="KW-0804">Transcription</keyword>
<dbReference type="PANTHER" id="PTHR47894:SF4">
    <property type="entry name" value="HTH-TYPE TRANSCRIPTIONAL REGULATOR GADX"/>
    <property type="match status" value="1"/>
</dbReference>
<dbReference type="PANTHER" id="PTHR47894">
    <property type="entry name" value="HTH-TYPE TRANSCRIPTIONAL REGULATOR GADX"/>
    <property type="match status" value="1"/>
</dbReference>
<dbReference type="InterPro" id="IPR009057">
    <property type="entry name" value="Homeodomain-like_sf"/>
</dbReference>
<dbReference type="Proteomes" id="UP000241771">
    <property type="component" value="Unassembled WGS sequence"/>
</dbReference>
<dbReference type="Gene3D" id="1.10.10.60">
    <property type="entry name" value="Homeodomain-like"/>
    <property type="match status" value="1"/>
</dbReference>
<gene>
    <name evidence="5" type="ORF">C9I98_01005</name>
</gene>
<evidence type="ECO:0000313" key="6">
    <source>
        <dbReference type="Proteomes" id="UP000241771"/>
    </source>
</evidence>
<dbReference type="PRINTS" id="PR00032">
    <property type="entry name" value="HTHARAC"/>
</dbReference>
<comment type="caution">
    <text evidence="5">The sequence shown here is derived from an EMBL/GenBank/DDBJ whole genome shotgun (WGS) entry which is preliminary data.</text>
</comment>
<sequence length="376" mass="42608">MGSNALKSDTLRSTNLNTNNLNTAKNLKCQTLHGKTSSRAANMQPNTKSHGINALPLSRAVLGLPFLNFLDDSGIDPARVLTVFEVDKQVISNPNIYVPSHMIGQMVDMVATMTNQQDISYFASEYQCCAPVHPSLAKQLEQNDNIGGLLSALLSHQKLQGSHFKLWAESNQHELRIYHRSALHKNSRGFDYANDYTTFLLLSVLRKHLGESWKPDYLVMENVSAPYNKVVAQTKYRKVITGQKSNYIPINYTINDVSFHLTAENEQHAIDRLKSVIDIFWQEESFSLDFVAHLFGVSERTLQRLFLEQGSSFRHYLNEKKINKSMELLRSGMNVSDVAFKLGYSDPSNFTRAMKKQINMSPTQYLKYYQAGKIAS</sequence>
<evidence type="ECO:0000256" key="1">
    <source>
        <dbReference type="ARBA" id="ARBA00023015"/>
    </source>
</evidence>
<evidence type="ECO:0000256" key="3">
    <source>
        <dbReference type="ARBA" id="ARBA00023163"/>
    </source>
</evidence>
<dbReference type="InterPro" id="IPR018060">
    <property type="entry name" value="HTH_AraC"/>
</dbReference>
<protein>
    <submittedName>
        <fullName evidence="5">AraC family transcriptional regulator</fullName>
    </submittedName>
</protein>
<dbReference type="GO" id="GO:0003700">
    <property type="term" value="F:DNA-binding transcription factor activity"/>
    <property type="evidence" value="ECO:0007669"/>
    <property type="project" value="InterPro"/>
</dbReference>
<dbReference type="SUPFAM" id="SSF46689">
    <property type="entry name" value="Homeodomain-like"/>
    <property type="match status" value="1"/>
</dbReference>
<keyword evidence="1" id="KW-0805">Transcription regulation</keyword>
<keyword evidence="2" id="KW-0238">DNA-binding</keyword>